<sequence>MSTSIILSKIQSDYAFRQARCGTEHFPGQLIYDNVVHACWQIDFGERDRINSWNYLGDNLYTFPIISSTITVDSDSINRPQVIIDVNCILKNVVYATPTSAATVDRFLCSLDELPEAIESTFSQKRKRN</sequence>
<organism evidence="1 2">
    <name type="scientific">Blumeria graminis f. sp. hordei (strain DH14)</name>
    <name type="common">Barley powdery mildew</name>
    <name type="synonym">Oidium monilioides f. sp. hordei</name>
    <dbReference type="NCBI Taxonomy" id="546991"/>
    <lineage>
        <taxon>Eukaryota</taxon>
        <taxon>Fungi</taxon>
        <taxon>Dikarya</taxon>
        <taxon>Ascomycota</taxon>
        <taxon>Pezizomycotina</taxon>
        <taxon>Leotiomycetes</taxon>
        <taxon>Erysiphales</taxon>
        <taxon>Erysiphaceae</taxon>
        <taxon>Blumeria</taxon>
        <taxon>Blumeria hordei</taxon>
    </lineage>
</organism>
<gene>
    <name evidence="1" type="ORF">BGHDH14_bgh02322</name>
</gene>
<evidence type="ECO:0000313" key="1">
    <source>
        <dbReference type="EMBL" id="CCU76805.1"/>
    </source>
</evidence>
<proteinExistence type="predicted"/>
<reference evidence="1 2" key="1">
    <citation type="journal article" date="2010" name="Science">
        <title>Genome expansion and gene loss in powdery mildew fungi reveal tradeoffs in extreme parasitism.</title>
        <authorList>
            <person name="Spanu P.D."/>
            <person name="Abbott J.C."/>
            <person name="Amselem J."/>
            <person name="Burgis T.A."/>
            <person name="Soanes D.M."/>
            <person name="Stueber K."/>
            <person name="Ver Loren van Themaat E."/>
            <person name="Brown J.K.M."/>
            <person name="Butcher S.A."/>
            <person name="Gurr S.J."/>
            <person name="Lebrun M.-H."/>
            <person name="Ridout C.J."/>
            <person name="Schulze-Lefert P."/>
            <person name="Talbot N.J."/>
            <person name="Ahmadinejad N."/>
            <person name="Ametz C."/>
            <person name="Barton G.R."/>
            <person name="Benjdia M."/>
            <person name="Bidzinski P."/>
            <person name="Bindschedler L.V."/>
            <person name="Both M."/>
            <person name="Brewer M.T."/>
            <person name="Cadle-Davidson L."/>
            <person name="Cadle-Davidson M.M."/>
            <person name="Collemare J."/>
            <person name="Cramer R."/>
            <person name="Frenkel O."/>
            <person name="Godfrey D."/>
            <person name="Harriman J."/>
            <person name="Hoede C."/>
            <person name="King B.C."/>
            <person name="Klages S."/>
            <person name="Kleemann J."/>
            <person name="Knoll D."/>
            <person name="Koti P.S."/>
            <person name="Kreplak J."/>
            <person name="Lopez-Ruiz F.J."/>
            <person name="Lu X."/>
            <person name="Maekawa T."/>
            <person name="Mahanil S."/>
            <person name="Micali C."/>
            <person name="Milgroom M.G."/>
            <person name="Montana G."/>
            <person name="Noir S."/>
            <person name="O'Connell R.J."/>
            <person name="Oberhaensli S."/>
            <person name="Parlange F."/>
            <person name="Pedersen C."/>
            <person name="Quesneville H."/>
            <person name="Reinhardt R."/>
            <person name="Rott M."/>
            <person name="Sacristan S."/>
            <person name="Schmidt S.M."/>
            <person name="Schoen M."/>
            <person name="Skamnioti P."/>
            <person name="Sommer H."/>
            <person name="Stephens A."/>
            <person name="Takahara H."/>
            <person name="Thordal-Christensen H."/>
            <person name="Vigouroux M."/>
            <person name="Wessling R."/>
            <person name="Wicker T."/>
            <person name="Panstruga R."/>
        </authorList>
    </citation>
    <scope>NUCLEOTIDE SEQUENCE [LARGE SCALE GENOMIC DNA]</scope>
    <source>
        <strain evidence="1">DH14</strain>
    </source>
</reference>
<name>N1J8D9_BLUG1</name>
<dbReference type="HOGENOM" id="CLU_1948472_0_0_1"/>
<evidence type="ECO:0000313" key="2">
    <source>
        <dbReference type="Proteomes" id="UP000015441"/>
    </source>
</evidence>
<accession>N1J8D9</accession>
<comment type="caution">
    <text evidence="1">The sequence shown here is derived from an EMBL/GenBank/DDBJ whole genome shotgun (WGS) entry which is preliminary data.</text>
</comment>
<dbReference type="AlphaFoldDB" id="N1J8D9"/>
<keyword evidence="2" id="KW-1185">Reference proteome</keyword>
<dbReference type="EMBL" id="CAUH01003043">
    <property type="protein sequence ID" value="CCU76805.1"/>
    <property type="molecule type" value="Genomic_DNA"/>
</dbReference>
<protein>
    <submittedName>
        <fullName evidence="1">Putative blumeria specific protein</fullName>
    </submittedName>
</protein>
<dbReference type="InParanoid" id="N1J8D9"/>
<dbReference type="Proteomes" id="UP000015441">
    <property type="component" value="Unassembled WGS sequence"/>
</dbReference>